<keyword evidence="1" id="KW-0472">Membrane</keyword>
<keyword evidence="3" id="KW-1185">Reference proteome</keyword>
<feature type="transmembrane region" description="Helical" evidence="1">
    <location>
        <begin position="120"/>
        <end position="142"/>
    </location>
</feature>
<feature type="transmembrane region" description="Helical" evidence="1">
    <location>
        <begin position="148"/>
        <end position="170"/>
    </location>
</feature>
<evidence type="ECO:0000313" key="3">
    <source>
        <dbReference type="Proteomes" id="UP001240643"/>
    </source>
</evidence>
<accession>A0ABU0LYK2</accession>
<name>A0ABU0LYK2_9BACT</name>
<keyword evidence="1" id="KW-1133">Transmembrane helix</keyword>
<evidence type="ECO:0000256" key="1">
    <source>
        <dbReference type="SAM" id="Phobius"/>
    </source>
</evidence>
<comment type="caution">
    <text evidence="2">The sequence shown here is derived from an EMBL/GenBank/DDBJ whole genome shotgun (WGS) entry which is preliminary data.</text>
</comment>
<organism evidence="2 3">
    <name type="scientific">Mycoplasmoides fastidiosum</name>
    <dbReference type="NCBI Taxonomy" id="92758"/>
    <lineage>
        <taxon>Bacteria</taxon>
        <taxon>Bacillati</taxon>
        <taxon>Mycoplasmatota</taxon>
        <taxon>Mycoplasmoidales</taxon>
        <taxon>Mycoplasmoidaceae</taxon>
        <taxon>Mycoplasmoides</taxon>
    </lineage>
</organism>
<sequence>MKQRYQINKVEQFNSPWTQYEKDGRIKYYRRSKLEDQNQAPSTKEVEMQKVIEENLIKKQEEEKFLANRATFIKTDTVNEKLLNSTIKLSTTATKEMLKTLPWYKRLGLFRTNYSFGYNFLRTFFVMGLIMLTIIFFCIYYLSFTHELPYLILGIIFFVFSIFALGYFVYRFL</sequence>
<evidence type="ECO:0000313" key="2">
    <source>
        <dbReference type="EMBL" id="MDQ0513760.1"/>
    </source>
</evidence>
<reference evidence="2" key="1">
    <citation type="submission" date="2023-07" db="EMBL/GenBank/DDBJ databases">
        <title>Genomic Encyclopedia of Type Strains, Phase IV (KMG-IV): sequencing the most valuable type-strain genomes for metagenomic binning, comparative biology and taxonomic classification.</title>
        <authorList>
            <person name="Goeker M."/>
        </authorList>
    </citation>
    <scope>NUCLEOTIDE SEQUENCE [LARGE SCALE GENOMIC DNA]</scope>
    <source>
        <strain evidence="2">DSM 21204</strain>
    </source>
</reference>
<keyword evidence="1" id="KW-0812">Transmembrane</keyword>
<dbReference type="EMBL" id="JAUSWO010000001">
    <property type="protein sequence ID" value="MDQ0513760.1"/>
    <property type="molecule type" value="Genomic_DNA"/>
</dbReference>
<gene>
    <name evidence="2" type="ORF">J2Z62_000198</name>
</gene>
<proteinExistence type="predicted"/>
<dbReference type="Proteomes" id="UP001240643">
    <property type="component" value="Unassembled WGS sequence"/>
</dbReference>
<dbReference type="RefSeq" id="WP_256547540.1">
    <property type="nucleotide sequence ID" value="NZ_CP101809.1"/>
</dbReference>
<protein>
    <submittedName>
        <fullName evidence="2">Uncharacterized protein</fullName>
    </submittedName>
</protein>